<evidence type="ECO:0000256" key="2">
    <source>
        <dbReference type="SAM" id="SignalP"/>
    </source>
</evidence>
<dbReference type="OrthoDB" id="6594910at2759"/>
<sequence>MIFEYGLHCSIMFWLNLSILIATMGGEWCMPAAAEVVITAGQDDDPLSQFDRGSSADDRSDLRHLRLWQKEMEVDSSTGRPAASPTTKPTVPWQSRLSAGFFRRRPNDIDKRPAARRRVTHRPKDIGGADTPEQVTSYDYIDSGSPKTAKSTATKSTVAARILFSTEDECVSANKGRACVCFMTDFLDLIVQRLDETVDDEDETAAAVALNCHSFKSVPTAFLVYPVAAAGGLSGTTASTAADVVVERNGGKSGGGRGRGGVGLHVEKKAADVPAVPSWKEVDFDDVVNYRLEKSSDDHYAVQYGLVGSDAKVPCVINGNGTRMNAFKWDFKKDKHKTNSTVVGTDTNILLILGLEPGDSKNYTCIPKMVGDSKNGTSYKHYVVAVEKAIYEIRGSVVYKTRGDGGCTHDVTVLVQKQLPSSIRNELCPEGSSRYACNVIVEKPKCAEDKRTMEIKYLVTLNDKANYLARIRTSKKGRIAQRYQKLLARISSVLASNLNKTLTVPIISKLSLIDTNFGPDSSRMNLKKFVSCTPGFGIREVFCAACPPHHYSPDKSIECLKCVKGFHQPVAGSENLFIGMFNSRDFVCILLPRRERKNVLSSSQTEDTPDSISSVIKKKT</sequence>
<feature type="compositionally biased region" description="Polar residues" evidence="1">
    <location>
        <begin position="75"/>
        <end position="93"/>
    </location>
</feature>
<feature type="region of interest" description="Disordered" evidence="1">
    <location>
        <begin position="112"/>
        <end position="150"/>
    </location>
</feature>
<comment type="caution">
    <text evidence="4">The sequence shown here is derived from an EMBL/GenBank/DDBJ whole genome shotgun (WGS) entry which is preliminary data.</text>
</comment>
<feature type="signal peptide" evidence="2">
    <location>
        <begin position="1"/>
        <end position="34"/>
    </location>
</feature>
<proteinExistence type="predicted"/>
<feature type="non-terminal residue" evidence="4">
    <location>
        <position position="620"/>
    </location>
</feature>
<reference evidence="4 5" key="1">
    <citation type="submission" date="2019-08" db="EMBL/GenBank/DDBJ databases">
        <title>The genome of the soybean aphid Biotype 1, its phylome, world population structure and adaptation to the North American continent.</title>
        <authorList>
            <person name="Giordano R."/>
            <person name="Donthu R.K."/>
            <person name="Hernandez A.G."/>
            <person name="Wright C.L."/>
            <person name="Zimin A.V."/>
        </authorList>
    </citation>
    <scope>NUCLEOTIDE SEQUENCE [LARGE SCALE GENOMIC DNA]</scope>
    <source>
        <tissue evidence="4">Whole aphids</tissue>
    </source>
</reference>
<feature type="region of interest" description="Disordered" evidence="1">
    <location>
        <begin position="73"/>
        <end position="93"/>
    </location>
</feature>
<evidence type="ECO:0000313" key="5">
    <source>
        <dbReference type="Proteomes" id="UP000475862"/>
    </source>
</evidence>
<dbReference type="InterPro" id="IPR036179">
    <property type="entry name" value="Ig-like_dom_sf"/>
</dbReference>
<evidence type="ECO:0000256" key="1">
    <source>
        <dbReference type="SAM" id="MobiDB-lite"/>
    </source>
</evidence>
<feature type="region of interest" description="Disordered" evidence="1">
    <location>
        <begin position="599"/>
        <end position="620"/>
    </location>
</feature>
<gene>
    <name evidence="4" type="ORF">AGLY_004924</name>
</gene>
<organism evidence="4 5">
    <name type="scientific">Aphis glycines</name>
    <name type="common">Soybean aphid</name>
    <dbReference type="NCBI Taxonomy" id="307491"/>
    <lineage>
        <taxon>Eukaryota</taxon>
        <taxon>Metazoa</taxon>
        <taxon>Ecdysozoa</taxon>
        <taxon>Arthropoda</taxon>
        <taxon>Hexapoda</taxon>
        <taxon>Insecta</taxon>
        <taxon>Pterygota</taxon>
        <taxon>Neoptera</taxon>
        <taxon>Paraneoptera</taxon>
        <taxon>Hemiptera</taxon>
        <taxon>Sternorrhyncha</taxon>
        <taxon>Aphidomorpha</taxon>
        <taxon>Aphidoidea</taxon>
        <taxon>Aphididae</taxon>
        <taxon>Aphidini</taxon>
        <taxon>Aphis</taxon>
        <taxon>Aphis</taxon>
    </lineage>
</organism>
<accession>A0A6G0TVB8</accession>
<dbReference type="PROSITE" id="PS50835">
    <property type="entry name" value="IG_LIKE"/>
    <property type="match status" value="1"/>
</dbReference>
<dbReference type="SUPFAM" id="SSF48726">
    <property type="entry name" value="Immunoglobulin"/>
    <property type="match status" value="1"/>
</dbReference>
<dbReference type="EMBL" id="VYZN01000014">
    <property type="protein sequence ID" value="KAE9539672.1"/>
    <property type="molecule type" value="Genomic_DNA"/>
</dbReference>
<protein>
    <recommendedName>
        <fullName evidence="3">Ig-like domain-containing protein</fullName>
    </recommendedName>
</protein>
<feature type="compositionally biased region" description="Polar residues" evidence="1">
    <location>
        <begin position="599"/>
        <end position="614"/>
    </location>
</feature>
<keyword evidence="5" id="KW-1185">Reference proteome</keyword>
<dbReference type="Proteomes" id="UP000475862">
    <property type="component" value="Unassembled WGS sequence"/>
</dbReference>
<feature type="domain" description="Ig-like" evidence="3">
    <location>
        <begin position="308"/>
        <end position="365"/>
    </location>
</feature>
<feature type="chain" id="PRO_5026262228" description="Ig-like domain-containing protein" evidence="2">
    <location>
        <begin position="35"/>
        <end position="620"/>
    </location>
</feature>
<evidence type="ECO:0000313" key="4">
    <source>
        <dbReference type="EMBL" id="KAE9539672.1"/>
    </source>
</evidence>
<keyword evidence="2" id="KW-0732">Signal</keyword>
<dbReference type="AlphaFoldDB" id="A0A6G0TVB8"/>
<evidence type="ECO:0000259" key="3">
    <source>
        <dbReference type="PROSITE" id="PS50835"/>
    </source>
</evidence>
<name>A0A6G0TVB8_APHGL</name>
<dbReference type="InterPro" id="IPR007110">
    <property type="entry name" value="Ig-like_dom"/>
</dbReference>